<dbReference type="EMBL" id="CM020620">
    <property type="protein sequence ID" value="KAK1867214.1"/>
    <property type="molecule type" value="Genomic_DNA"/>
</dbReference>
<dbReference type="Proteomes" id="UP000798662">
    <property type="component" value="Chromosome 3"/>
</dbReference>
<reference evidence="1" key="1">
    <citation type="submission" date="2019-11" db="EMBL/GenBank/DDBJ databases">
        <title>Nori genome reveals adaptations in red seaweeds to the harsh intertidal environment.</title>
        <authorList>
            <person name="Wang D."/>
            <person name="Mao Y."/>
        </authorList>
    </citation>
    <scope>NUCLEOTIDE SEQUENCE</scope>
    <source>
        <tissue evidence="1">Gametophyte</tissue>
    </source>
</reference>
<comment type="caution">
    <text evidence="1">The sequence shown here is derived from an EMBL/GenBank/DDBJ whole genome shotgun (WGS) entry which is preliminary data.</text>
</comment>
<proteinExistence type="predicted"/>
<evidence type="ECO:0000313" key="1">
    <source>
        <dbReference type="EMBL" id="KAK1867214.1"/>
    </source>
</evidence>
<name>A0ACC3CAB6_PYRYE</name>
<gene>
    <name evidence="1" type="ORF">I4F81_009721</name>
</gene>
<protein>
    <submittedName>
        <fullName evidence="1">Uncharacterized protein</fullName>
    </submittedName>
</protein>
<organism evidence="1 2">
    <name type="scientific">Pyropia yezoensis</name>
    <name type="common">Susabi-nori</name>
    <name type="synonym">Porphyra yezoensis</name>
    <dbReference type="NCBI Taxonomy" id="2788"/>
    <lineage>
        <taxon>Eukaryota</taxon>
        <taxon>Rhodophyta</taxon>
        <taxon>Bangiophyceae</taxon>
        <taxon>Bangiales</taxon>
        <taxon>Bangiaceae</taxon>
        <taxon>Pyropia</taxon>
    </lineage>
</organism>
<accession>A0ACC3CAB6</accession>
<evidence type="ECO:0000313" key="2">
    <source>
        <dbReference type="Proteomes" id="UP000798662"/>
    </source>
</evidence>
<keyword evidence="2" id="KW-1185">Reference proteome</keyword>
<sequence>MGGARPPRRRGVVPVVTSRRQRLAAAAATAATATIATAAVLLGGVPAAAAPAPSAAVTLSAPLAVRQQQARQGTSWSFTPDGRRTFRIRGVCAETGLCKAEYRYPCLSDPSGTCTRTVSTRCVWRCVGNSPSGGGEVSDVTVPDVTAGSDSDVVLPTDAVDGDELDVDGDDVSAPVLSTLQVDGGSDEADSGASAPVTSAVSPVAGEPTVVQPEVPVSDVPSDVTVPGVTVGNDEDALVPTDAAVEDAFEPEAGDDGAAVLPTQTLPTGGNGNGSDDGGAPTVSNVSSGVSVPGVTDGNDLDALVPTDAAVEDALEAEADDVGATVLPTGGDGNVGDDGGASTVGSVPSDVTAPEVTADSIEDAVLPSDAAVEDVLEVEGGGESVLPTANVDEAELTTDPVVDEPELTADPAVEAADPTEVPEAAEDEAAPSDFPSSLPYTFGDGIRTCTLDTVRTRRDIRTYSSDELSALTSAWAALYASSTLTDFTAIHVAAHHVAHGGAAFLPWHTLFLLELEAALRSISPGLALPYWPWAADAEDLAAAPVWSASAFGRANSGNCIVDGNFFGVTGSRGRCVLRGFTSISGGIPPVAVVQQGTIDEAVMAAGGGYAAFAAAAESFHNELHVSLSGDMAVGYSPDDPTFWAHHAYVDSWWAARREWSPNEFGGTHRGVPVSTTNTLWPYNVTIADAMALPCVRYAPLLDASTVSRQAETETTPDVDRAEVEALVARREAIVGPPSIEFAVRMGDDRETAVAGRTVAVAVQVEAAVSGTIDVSAYERVEEPPVVGRFNGSEDVARGPDGVPVEPVPVLYAGSGGDYTPRPTKEVVGQPAYPPASSPAYPPTVAPAYASGPAPTYPPVAVPTYPPVAVPTYPPVAAPAYPPVAEPTYASQEVPVYAPVAVPTYSSQEASAYSTQQVPAYPVVGGVASDVDAVPTYAQGEVPTDNYSYPGSAPDHTACVDDIDGGEADLESSDEPTESPTDEVEGDETAAPADYEVTWTGGDPYGTDTTAEPTDPADGGSGAAATPAPYPTPVYRNGDATPTPFNGPDSEVEDEPASTASPSGVDSAATPEPYSGPYDGVEDEAAATASPYGVDSDATPAPYSGPYDGVEDESAATPSPSFSPYGSADEPASATPATLYEYRVGGTAPATTAVPYAAVASATPALYGGRSDGGSPTPTREPYGDDDGNAPAVTTGAAAYDDNEIDVGTAATPSPSAGSYRPAAEAALAAPAAPYEYGTEGPTATAIASPYAPVASVAPVPYGDAVGGGLPVGTTYVSVHE</sequence>